<evidence type="ECO:0000313" key="2">
    <source>
        <dbReference type="EMBL" id="GJT59714.1"/>
    </source>
</evidence>
<reference evidence="2" key="2">
    <citation type="submission" date="2022-01" db="EMBL/GenBank/DDBJ databases">
        <authorList>
            <person name="Yamashiro T."/>
            <person name="Shiraishi A."/>
            <person name="Satake H."/>
            <person name="Nakayama K."/>
        </authorList>
    </citation>
    <scope>NUCLEOTIDE SEQUENCE</scope>
</reference>
<evidence type="ECO:0000256" key="1">
    <source>
        <dbReference type="SAM" id="MobiDB-lite"/>
    </source>
</evidence>
<evidence type="ECO:0000313" key="3">
    <source>
        <dbReference type="Proteomes" id="UP001151760"/>
    </source>
</evidence>
<organism evidence="2 3">
    <name type="scientific">Tanacetum coccineum</name>
    <dbReference type="NCBI Taxonomy" id="301880"/>
    <lineage>
        <taxon>Eukaryota</taxon>
        <taxon>Viridiplantae</taxon>
        <taxon>Streptophyta</taxon>
        <taxon>Embryophyta</taxon>
        <taxon>Tracheophyta</taxon>
        <taxon>Spermatophyta</taxon>
        <taxon>Magnoliopsida</taxon>
        <taxon>eudicotyledons</taxon>
        <taxon>Gunneridae</taxon>
        <taxon>Pentapetalae</taxon>
        <taxon>asterids</taxon>
        <taxon>campanulids</taxon>
        <taxon>Asterales</taxon>
        <taxon>Asteraceae</taxon>
        <taxon>Asteroideae</taxon>
        <taxon>Anthemideae</taxon>
        <taxon>Anthemidinae</taxon>
        <taxon>Tanacetum</taxon>
    </lineage>
</organism>
<feature type="region of interest" description="Disordered" evidence="1">
    <location>
        <begin position="130"/>
        <end position="155"/>
    </location>
</feature>
<accession>A0ABQ5F944</accession>
<comment type="caution">
    <text evidence="2">The sequence shown here is derived from an EMBL/GenBank/DDBJ whole genome shotgun (WGS) entry which is preliminary data.</text>
</comment>
<name>A0ABQ5F944_9ASTR</name>
<protein>
    <submittedName>
        <fullName evidence="2">Uncharacterized protein</fullName>
    </submittedName>
</protein>
<keyword evidence="3" id="KW-1185">Reference proteome</keyword>
<feature type="compositionally biased region" description="Polar residues" evidence="1">
    <location>
        <begin position="130"/>
        <end position="139"/>
    </location>
</feature>
<reference evidence="2" key="1">
    <citation type="journal article" date="2022" name="Int. J. Mol. Sci.">
        <title>Draft Genome of Tanacetum Coccineum: Genomic Comparison of Closely Related Tanacetum-Family Plants.</title>
        <authorList>
            <person name="Yamashiro T."/>
            <person name="Shiraishi A."/>
            <person name="Nakayama K."/>
            <person name="Satake H."/>
        </authorList>
    </citation>
    <scope>NUCLEOTIDE SEQUENCE</scope>
</reference>
<sequence>MLHSNHVRTHTKNHTGLKCLRIRAEWLLLIILGPGELSRSDASPACSPSNICVANGHIKSEHISSVDSFSTKCISSQQVLPPATYISGDNKGATFCSELNTEDDDAHLNSSNAAPALSCLGAKVETQGNEKSASWSSSDMHQDENKLVHKRSDRNLVLPEEPHLAPKSEKMVIRIASNPIKSTREHGYER</sequence>
<dbReference type="EMBL" id="BQNB010017133">
    <property type="protein sequence ID" value="GJT59714.1"/>
    <property type="molecule type" value="Genomic_DNA"/>
</dbReference>
<proteinExistence type="predicted"/>
<dbReference type="Proteomes" id="UP001151760">
    <property type="component" value="Unassembled WGS sequence"/>
</dbReference>
<gene>
    <name evidence="2" type="ORF">Tco_1003247</name>
</gene>